<dbReference type="SUPFAM" id="SSF53756">
    <property type="entry name" value="UDP-Glycosyltransferase/glycogen phosphorylase"/>
    <property type="match status" value="1"/>
</dbReference>
<dbReference type="CDD" id="cd03809">
    <property type="entry name" value="GT4_MtfB-like"/>
    <property type="match status" value="1"/>
</dbReference>
<dbReference type="Gene3D" id="3.40.50.2000">
    <property type="entry name" value="Glycogen Phosphorylase B"/>
    <property type="match status" value="2"/>
</dbReference>
<organism evidence="4 5">
    <name type="scientific">Acinetobacter boissieri</name>
    <dbReference type="NCBI Taxonomy" id="1219383"/>
    <lineage>
        <taxon>Bacteria</taxon>
        <taxon>Pseudomonadati</taxon>
        <taxon>Pseudomonadota</taxon>
        <taxon>Gammaproteobacteria</taxon>
        <taxon>Moraxellales</taxon>
        <taxon>Moraxellaceae</taxon>
        <taxon>Acinetobacter</taxon>
    </lineage>
</organism>
<accession>A0A1G6HIU0</accession>
<reference evidence="5" key="1">
    <citation type="submission" date="2016-09" db="EMBL/GenBank/DDBJ databases">
        <authorList>
            <person name="Varghese N."/>
            <person name="Submissions S."/>
        </authorList>
    </citation>
    <scope>NUCLEOTIDE SEQUENCE [LARGE SCALE GENOMIC DNA]</scope>
    <source>
        <strain evidence="5">ANC 4422</strain>
    </source>
</reference>
<dbReference type="OrthoDB" id="9801609at2"/>
<gene>
    <name evidence="4" type="ORF">SAMN05421733_10643</name>
</gene>
<dbReference type="Pfam" id="PF00534">
    <property type="entry name" value="Glycos_transf_1"/>
    <property type="match status" value="1"/>
</dbReference>
<evidence type="ECO:0000313" key="5">
    <source>
        <dbReference type="Proteomes" id="UP000242501"/>
    </source>
</evidence>
<dbReference type="Pfam" id="PF13439">
    <property type="entry name" value="Glyco_transf_4"/>
    <property type="match status" value="1"/>
</dbReference>
<feature type="domain" description="Glycosyltransferase subfamily 4-like N-terminal" evidence="3">
    <location>
        <begin position="96"/>
        <end position="165"/>
    </location>
</feature>
<evidence type="ECO:0000256" key="1">
    <source>
        <dbReference type="ARBA" id="ARBA00022679"/>
    </source>
</evidence>
<dbReference type="InterPro" id="IPR001296">
    <property type="entry name" value="Glyco_trans_1"/>
</dbReference>
<feature type="domain" description="Glycosyl transferase family 1" evidence="2">
    <location>
        <begin position="170"/>
        <end position="320"/>
    </location>
</feature>
<dbReference type="GO" id="GO:0016757">
    <property type="term" value="F:glycosyltransferase activity"/>
    <property type="evidence" value="ECO:0007669"/>
    <property type="project" value="InterPro"/>
</dbReference>
<proteinExistence type="predicted"/>
<dbReference type="AlphaFoldDB" id="A0A1G6HIU0"/>
<sequence>MIYVNGRFLEQPITGVQRFATELLLELILIRTDITVLVSDLSEIKNKALLKKFNIKEVRGYKGHLWEQITLPIFLKKNCSPLLLSLCSTAPVLYFNQIVTHHDITYIRYPKSFSWKFKLFYKLLIPNILRNSKRVLTVSSFSKQEISEYYNVDPQKISIIYNAVSSQFNLNDVGKEDFALAVSSPNYHKNFQKMIEAFLVSNTKTKLYIIGSLSNTFNNIQYKKDSRIKFLGRLTDEEMILLYQKAKFFIFPSLYEGFGIPPLEAQACGCPVISSNTTAMPEVLGDSVIYFDPNNLTEIVSTIETISSDKELVDELIERGLSNVKRFSWKSSALQLNKIIEGV</sequence>
<dbReference type="EMBL" id="FMYL01000006">
    <property type="protein sequence ID" value="SDB94111.1"/>
    <property type="molecule type" value="Genomic_DNA"/>
</dbReference>
<name>A0A1G6HIU0_9GAMM</name>
<dbReference type="Proteomes" id="UP000242501">
    <property type="component" value="Unassembled WGS sequence"/>
</dbReference>
<keyword evidence="5" id="KW-1185">Reference proteome</keyword>
<evidence type="ECO:0000259" key="2">
    <source>
        <dbReference type="Pfam" id="PF00534"/>
    </source>
</evidence>
<dbReference type="InterPro" id="IPR028098">
    <property type="entry name" value="Glyco_trans_4-like_N"/>
</dbReference>
<dbReference type="PANTHER" id="PTHR46401:SF2">
    <property type="entry name" value="GLYCOSYLTRANSFERASE WBBK-RELATED"/>
    <property type="match status" value="1"/>
</dbReference>
<dbReference type="PANTHER" id="PTHR46401">
    <property type="entry name" value="GLYCOSYLTRANSFERASE WBBK-RELATED"/>
    <property type="match status" value="1"/>
</dbReference>
<keyword evidence="1 4" id="KW-0808">Transferase</keyword>
<evidence type="ECO:0000259" key="3">
    <source>
        <dbReference type="Pfam" id="PF13439"/>
    </source>
</evidence>
<dbReference type="GO" id="GO:0009103">
    <property type="term" value="P:lipopolysaccharide biosynthetic process"/>
    <property type="evidence" value="ECO:0007669"/>
    <property type="project" value="TreeGrafter"/>
</dbReference>
<evidence type="ECO:0000313" key="4">
    <source>
        <dbReference type="EMBL" id="SDB94111.1"/>
    </source>
</evidence>
<protein>
    <submittedName>
        <fullName evidence="4">Glycosyltransferase involved in cell wall bisynthesis</fullName>
    </submittedName>
</protein>
<dbReference type="STRING" id="1219383.SAMN05421733_10643"/>
<dbReference type="RefSeq" id="WP_092748133.1">
    <property type="nucleotide sequence ID" value="NZ_FMYL01000006.1"/>
</dbReference>